<dbReference type="Gene3D" id="1.25.40.10">
    <property type="entry name" value="Tetratricopeptide repeat domain"/>
    <property type="match status" value="1"/>
</dbReference>
<organism evidence="2 3">
    <name type="scientific">Dactylonectria macrodidyma</name>
    <dbReference type="NCBI Taxonomy" id="307937"/>
    <lineage>
        <taxon>Eukaryota</taxon>
        <taxon>Fungi</taxon>
        <taxon>Dikarya</taxon>
        <taxon>Ascomycota</taxon>
        <taxon>Pezizomycotina</taxon>
        <taxon>Sordariomycetes</taxon>
        <taxon>Hypocreomycetidae</taxon>
        <taxon>Hypocreales</taxon>
        <taxon>Nectriaceae</taxon>
        <taxon>Dactylonectria</taxon>
    </lineage>
</organism>
<dbReference type="EMBL" id="JAGMUV010000007">
    <property type="protein sequence ID" value="KAH7148789.1"/>
    <property type="molecule type" value="Genomic_DNA"/>
</dbReference>
<dbReference type="InterPro" id="IPR036047">
    <property type="entry name" value="F-box-like_dom_sf"/>
</dbReference>
<keyword evidence="3" id="KW-1185">Reference proteome</keyword>
<dbReference type="SUPFAM" id="SSF52047">
    <property type="entry name" value="RNI-like"/>
    <property type="match status" value="1"/>
</dbReference>
<dbReference type="AlphaFoldDB" id="A0A9P9J3R5"/>
<protein>
    <recommendedName>
        <fullName evidence="1">F-box domain-containing protein</fullName>
    </recommendedName>
</protein>
<dbReference type="SUPFAM" id="SSF48452">
    <property type="entry name" value="TPR-like"/>
    <property type="match status" value="1"/>
</dbReference>
<proteinExistence type="predicted"/>
<evidence type="ECO:0000313" key="3">
    <source>
        <dbReference type="Proteomes" id="UP000738349"/>
    </source>
</evidence>
<dbReference type="SMART" id="SM00256">
    <property type="entry name" value="FBOX"/>
    <property type="match status" value="1"/>
</dbReference>
<dbReference type="InterPro" id="IPR011990">
    <property type="entry name" value="TPR-like_helical_dom_sf"/>
</dbReference>
<reference evidence="2" key="1">
    <citation type="journal article" date="2021" name="Nat. Commun.">
        <title>Genetic determinants of endophytism in the Arabidopsis root mycobiome.</title>
        <authorList>
            <person name="Mesny F."/>
            <person name="Miyauchi S."/>
            <person name="Thiergart T."/>
            <person name="Pickel B."/>
            <person name="Atanasova L."/>
            <person name="Karlsson M."/>
            <person name="Huettel B."/>
            <person name="Barry K.W."/>
            <person name="Haridas S."/>
            <person name="Chen C."/>
            <person name="Bauer D."/>
            <person name="Andreopoulos W."/>
            <person name="Pangilinan J."/>
            <person name="LaButti K."/>
            <person name="Riley R."/>
            <person name="Lipzen A."/>
            <person name="Clum A."/>
            <person name="Drula E."/>
            <person name="Henrissat B."/>
            <person name="Kohler A."/>
            <person name="Grigoriev I.V."/>
            <person name="Martin F.M."/>
            <person name="Hacquard S."/>
        </authorList>
    </citation>
    <scope>NUCLEOTIDE SEQUENCE</scope>
    <source>
        <strain evidence="2">MPI-CAGE-AT-0147</strain>
    </source>
</reference>
<dbReference type="SUPFAM" id="SSF81383">
    <property type="entry name" value="F-box domain"/>
    <property type="match status" value="1"/>
</dbReference>
<dbReference type="OrthoDB" id="629492at2759"/>
<comment type="caution">
    <text evidence="2">The sequence shown here is derived from an EMBL/GenBank/DDBJ whole genome shotgun (WGS) entry which is preliminary data.</text>
</comment>
<sequence>MSSQTPKSAESTIQEARRHYAEKRFKPALEQFTRAMKLCPCARGIKRERCTCKNFEKVALEGGSIFNEAMYTCKCSVGKTFNKCDNALHIQALDYRAATFEALQELGRAQRDAEWILELAPRLLEGYLRLGKIARLQKKYEFAWKVYNTGIEVGTTHGLAANPKMQTLYTLRQPLHRRFSRQDPLKNPQEIVQRIFHFIDFATLVRCLRVSKSWRQYVTSRGNERLWRAVIFQKEFPHRFAPSTAAVKALLSYSGNDAREVVISSVQRFRLNQHKFNAILQASRNLERLTMRDSIVEQVQIPARPRLFTKLAHVHLEDFLISQPNFLRMLVAHCADTLQSLYLSSLPAVGSRTDLELPALPLLKHLRLEEHDSPYPLRLEIFSLAAKAPHVQQLRLHDIRLGYDKHHDDSSADIDHLWKDLKSFTLGVEDITVWDSETADIIQKLTALRHGADFQHIDFDFHWKYNELGPLARGGLRRMFNQQPTPLTIDGVDMYNQYDDLRSLRLTHAVINSAVLERSVGTAVQAGKLHTLDLVFPLERHGSAEGVTSMEYLREHEWLRGAASIRHIGVFNFRFRSHPRDDEDLPLPAFLASFPNLETLEIKSQHYDMTEFYTILQAILKVTKLRTLYQTAMQGVLLDLLTVLTEKAGVELVSGTRPQEWPVPIEN</sequence>
<feature type="domain" description="F-box" evidence="1">
    <location>
        <begin position="181"/>
        <end position="230"/>
    </location>
</feature>
<dbReference type="Gene3D" id="1.20.1280.50">
    <property type="match status" value="1"/>
</dbReference>
<evidence type="ECO:0000313" key="2">
    <source>
        <dbReference type="EMBL" id="KAH7148789.1"/>
    </source>
</evidence>
<dbReference type="InterPro" id="IPR032675">
    <property type="entry name" value="LRR_dom_sf"/>
</dbReference>
<name>A0A9P9J3R5_9HYPO</name>
<dbReference type="InterPro" id="IPR001810">
    <property type="entry name" value="F-box_dom"/>
</dbReference>
<dbReference type="Gene3D" id="3.80.10.10">
    <property type="entry name" value="Ribonuclease Inhibitor"/>
    <property type="match status" value="1"/>
</dbReference>
<gene>
    <name evidence="2" type="ORF">EDB81DRAFT_883193</name>
</gene>
<evidence type="ECO:0000259" key="1">
    <source>
        <dbReference type="PROSITE" id="PS50181"/>
    </source>
</evidence>
<accession>A0A9P9J3R5</accession>
<dbReference type="Proteomes" id="UP000738349">
    <property type="component" value="Unassembled WGS sequence"/>
</dbReference>
<dbReference type="PROSITE" id="PS50181">
    <property type="entry name" value="FBOX"/>
    <property type="match status" value="1"/>
</dbReference>
<dbReference type="Pfam" id="PF12937">
    <property type="entry name" value="F-box-like"/>
    <property type="match status" value="1"/>
</dbReference>